<feature type="region of interest" description="Disordered" evidence="6">
    <location>
        <begin position="17"/>
        <end position="66"/>
    </location>
</feature>
<feature type="DNA-binding region" description="Homeobox" evidence="4">
    <location>
        <begin position="38"/>
        <end position="97"/>
    </location>
</feature>
<evidence type="ECO:0000313" key="9">
    <source>
        <dbReference type="Proteomes" id="UP001305779"/>
    </source>
</evidence>
<dbReference type="InterPro" id="IPR051000">
    <property type="entry name" value="Homeobox_DNA-bind_prot"/>
</dbReference>
<comment type="subcellular location">
    <subcellularLocation>
        <location evidence="4 5">Nucleus</location>
    </subcellularLocation>
</comment>
<evidence type="ECO:0000313" key="8">
    <source>
        <dbReference type="EMBL" id="KAK4506723.1"/>
    </source>
</evidence>
<keyword evidence="1 4" id="KW-0238">DNA-binding</keyword>
<dbReference type="InterPro" id="IPR017970">
    <property type="entry name" value="Homeobox_CS"/>
</dbReference>
<feature type="compositionally biased region" description="Basic and acidic residues" evidence="6">
    <location>
        <begin position="132"/>
        <end position="142"/>
    </location>
</feature>
<dbReference type="Gene3D" id="1.10.10.60">
    <property type="entry name" value="Homeodomain-like"/>
    <property type="match status" value="1"/>
</dbReference>
<keyword evidence="9" id="KW-1185">Reference proteome</keyword>
<comment type="caution">
    <text evidence="8">The sequence shown here is derived from an EMBL/GenBank/DDBJ whole genome shotgun (WGS) entry which is preliminary data.</text>
</comment>
<proteinExistence type="predicted"/>
<keyword evidence="2 4" id="KW-0371">Homeobox</keyword>
<evidence type="ECO:0000256" key="6">
    <source>
        <dbReference type="SAM" id="MobiDB-lite"/>
    </source>
</evidence>
<dbReference type="Proteomes" id="UP001305779">
    <property type="component" value="Unassembled WGS sequence"/>
</dbReference>
<gene>
    <name evidence="8" type="ORF">PRZ48_000456</name>
</gene>
<dbReference type="PANTHER" id="PTHR24324">
    <property type="entry name" value="HOMEOBOX PROTEIN HHEX"/>
    <property type="match status" value="1"/>
</dbReference>
<evidence type="ECO:0000256" key="1">
    <source>
        <dbReference type="ARBA" id="ARBA00023125"/>
    </source>
</evidence>
<feature type="compositionally biased region" description="Low complexity" evidence="6">
    <location>
        <begin position="117"/>
        <end position="131"/>
    </location>
</feature>
<dbReference type="InterPro" id="IPR009057">
    <property type="entry name" value="Homeodomain-like_sf"/>
</dbReference>
<dbReference type="PROSITE" id="PS50071">
    <property type="entry name" value="HOMEOBOX_2"/>
    <property type="match status" value="1"/>
</dbReference>
<feature type="region of interest" description="Disordered" evidence="6">
    <location>
        <begin position="84"/>
        <end position="178"/>
    </location>
</feature>
<feature type="compositionally biased region" description="Basic and acidic residues" evidence="6">
    <location>
        <begin position="401"/>
        <end position="417"/>
    </location>
</feature>
<dbReference type="SUPFAM" id="SSF46689">
    <property type="entry name" value="Homeodomain-like"/>
    <property type="match status" value="1"/>
</dbReference>
<dbReference type="InterPro" id="IPR001356">
    <property type="entry name" value="HD"/>
</dbReference>
<evidence type="ECO:0000256" key="4">
    <source>
        <dbReference type="PROSITE-ProRule" id="PRU00108"/>
    </source>
</evidence>
<dbReference type="PROSITE" id="PS00027">
    <property type="entry name" value="HOMEOBOX_1"/>
    <property type="match status" value="1"/>
</dbReference>
<evidence type="ECO:0000256" key="3">
    <source>
        <dbReference type="ARBA" id="ARBA00023242"/>
    </source>
</evidence>
<protein>
    <recommendedName>
        <fullName evidence="7">Homeobox domain-containing protein</fullName>
    </recommendedName>
</protein>
<evidence type="ECO:0000256" key="2">
    <source>
        <dbReference type="ARBA" id="ARBA00023155"/>
    </source>
</evidence>
<dbReference type="PANTHER" id="PTHR24324:SF9">
    <property type="entry name" value="HOMEOBOX DOMAIN-CONTAINING PROTEIN"/>
    <property type="match status" value="1"/>
</dbReference>
<name>A0ABR0F0W9_ZASCE</name>
<evidence type="ECO:0000256" key="5">
    <source>
        <dbReference type="RuleBase" id="RU000682"/>
    </source>
</evidence>
<accession>A0ABR0F0W9</accession>
<organism evidence="8 9">
    <name type="scientific">Zasmidium cellare</name>
    <name type="common">Wine cellar mold</name>
    <name type="synonym">Racodium cellare</name>
    <dbReference type="NCBI Taxonomy" id="395010"/>
    <lineage>
        <taxon>Eukaryota</taxon>
        <taxon>Fungi</taxon>
        <taxon>Dikarya</taxon>
        <taxon>Ascomycota</taxon>
        <taxon>Pezizomycotina</taxon>
        <taxon>Dothideomycetes</taxon>
        <taxon>Dothideomycetidae</taxon>
        <taxon>Mycosphaerellales</taxon>
        <taxon>Mycosphaerellaceae</taxon>
        <taxon>Zasmidium</taxon>
    </lineage>
</organism>
<sequence length="464" mass="50392">MDSESVKSSASGSYAFLNHSTTTVPNNLPPSVDDKPLARQKRRRTSPEDQAVLEAAYKSDPKPDKTARLELVKRVALGEKEVQIWFQNRRQSSRRKSRPLLPHEIAQYQRARAAHQGDSPASSFGSSSPPESGHDIDTHSRESTPPAPENEDQAPSTVDAPAQHTAVSMAPPAASMLPQPLGYLANRRRAESLYHAAAEEAEPIIPPKANPDRRIKKSASFVRLSLNAEGKAEVVTKDAASPSPPRPLQIMLPDVAPPTDSTNRLQRTYSGRSRDSRAWEFWCDKESRSEFEHTAEKDASGSAAGAIGLLRTTSGRNILGSLSSKRNAPLSVHQPNKRSKLDGKRPPLQRSNTSLGRLQGRPAEIARSAPKLKHSESAAPLPGKGSGDSDKENMSPGSDGVPRERIRLSHVRPDRLGEGVSADPEQDEELSAFMRGGQRKGSVAGDDDLDCVQGLLSLSQGNWR</sequence>
<dbReference type="EMBL" id="JAXOVC010000001">
    <property type="protein sequence ID" value="KAK4506723.1"/>
    <property type="molecule type" value="Genomic_DNA"/>
</dbReference>
<dbReference type="Pfam" id="PF00046">
    <property type="entry name" value="Homeodomain"/>
    <property type="match status" value="1"/>
</dbReference>
<reference evidence="8 9" key="1">
    <citation type="journal article" date="2023" name="G3 (Bethesda)">
        <title>A chromosome-level genome assembly of Zasmidium syzygii isolated from banana leaves.</title>
        <authorList>
            <person name="van Westerhoven A.C."/>
            <person name="Mehrabi R."/>
            <person name="Talebi R."/>
            <person name="Steentjes M.B.F."/>
            <person name="Corcolon B."/>
            <person name="Chong P.A."/>
            <person name="Kema G.H.J."/>
            <person name="Seidl M.F."/>
        </authorList>
    </citation>
    <scope>NUCLEOTIDE SEQUENCE [LARGE SCALE GENOMIC DNA]</scope>
    <source>
        <strain evidence="8 9">P124</strain>
    </source>
</reference>
<evidence type="ECO:0000259" key="7">
    <source>
        <dbReference type="PROSITE" id="PS50071"/>
    </source>
</evidence>
<feature type="compositionally biased region" description="Polar residues" evidence="6">
    <location>
        <begin position="17"/>
        <end position="26"/>
    </location>
</feature>
<dbReference type="CDD" id="cd00086">
    <property type="entry name" value="homeodomain"/>
    <property type="match status" value="1"/>
</dbReference>
<dbReference type="SMART" id="SM00389">
    <property type="entry name" value="HOX"/>
    <property type="match status" value="1"/>
</dbReference>
<feature type="compositionally biased region" description="Basic and acidic residues" evidence="6">
    <location>
        <begin position="57"/>
        <end position="66"/>
    </location>
</feature>
<feature type="domain" description="Homeobox" evidence="7">
    <location>
        <begin position="36"/>
        <end position="96"/>
    </location>
</feature>
<feature type="region of interest" description="Disordered" evidence="6">
    <location>
        <begin position="320"/>
        <end position="427"/>
    </location>
</feature>
<keyword evidence="3 4" id="KW-0539">Nucleus</keyword>